<dbReference type="Gene3D" id="1.20.1250.20">
    <property type="entry name" value="MFS general substrate transporter like domains"/>
    <property type="match status" value="1"/>
</dbReference>
<feature type="transmembrane region" description="Helical" evidence="7">
    <location>
        <begin position="241"/>
        <end position="261"/>
    </location>
</feature>
<comment type="caution">
    <text evidence="9">The sequence shown here is derived from an EMBL/GenBank/DDBJ whole genome shotgun (WGS) entry which is preliminary data.</text>
</comment>
<dbReference type="RefSeq" id="XP_056472870.1">
    <property type="nucleotide sequence ID" value="XM_056622064.1"/>
</dbReference>
<keyword evidence="10" id="KW-1185">Reference proteome</keyword>
<sequence length="450" mass="49248">MVSVLTLGAMVGAFANGPIADRLSRRWSIHLANTIFLVGSIIHAAVINIVMIFIGRFVAGLAVGQLSMILAPSNLRGSLVSLQQLSITLNIMVASWLDYGTQHIGGTGDGQSPVAWRLPLALQCVPSLLLAAGTSFLPYSPRWLLLKDREEEAHAALLLEIKAAAQFNNETVAILYPSAKTNFELTLGRYKALFITSHLRHRLVITYLMQVIQQFTGINAIMYYAPEIFESIGLSGNSVDLLATGVIGVVNFFSTIPAIMFMDRWGRTKVLIVGGIGMSISQLIVGTIYAVYKDSWDTHKAAGWAAAVFFLGYLMCELDYSVRDFFLLAVGLAIETNWLSNVRYAPCPWSWTCLTDLIQFVVALIIPRMLASIKFGTFYFFLAFCLFLILWVLFLVPETKGVGIVEMVKLFGGSQGEADVALMADIRRRLGIDLGGAPALKGAVHIGSRL</sequence>
<feature type="transmembrane region" description="Helical" evidence="7">
    <location>
        <begin position="325"/>
        <end position="342"/>
    </location>
</feature>
<dbReference type="InterPro" id="IPR005828">
    <property type="entry name" value="MFS_sugar_transport-like"/>
</dbReference>
<evidence type="ECO:0000313" key="10">
    <source>
        <dbReference type="Proteomes" id="UP001149074"/>
    </source>
</evidence>
<dbReference type="AlphaFoldDB" id="A0A9W9EZI2"/>
<dbReference type="PANTHER" id="PTHR48022:SF2">
    <property type="entry name" value="PLASTIDIC GLUCOSE TRANSPORTER 4"/>
    <property type="match status" value="1"/>
</dbReference>
<reference evidence="9" key="1">
    <citation type="submission" date="2022-11" db="EMBL/GenBank/DDBJ databases">
        <authorList>
            <person name="Petersen C."/>
        </authorList>
    </citation>
    <scope>NUCLEOTIDE SEQUENCE</scope>
    <source>
        <strain evidence="9">IBT 30761</strain>
    </source>
</reference>
<evidence type="ECO:0000256" key="3">
    <source>
        <dbReference type="ARBA" id="ARBA00022448"/>
    </source>
</evidence>
<evidence type="ECO:0000256" key="2">
    <source>
        <dbReference type="ARBA" id="ARBA00010992"/>
    </source>
</evidence>
<dbReference type="Pfam" id="PF00083">
    <property type="entry name" value="Sugar_tr"/>
    <property type="match status" value="1"/>
</dbReference>
<organism evidence="9 10">
    <name type="scientific">Penicillium argentinense</name>
    <dbReference type="NCBI Taxonomy" id="1131581"/>
    <lineage>
        <taxon>Eukaryota</taxon>
        <taxon>Fungi</taxon>
        <taxon>Dikarya</taxon>
        <taxon>Ascomycota</taxon>
        <taxon>Pezizomycotina</taxon>
        <taxon>Eurotiomycetes</taxon>
        <taxon>Eurotiomycetidae</taxon>
        <taxon>Eurotiales</taxon>
        <taxon>Aspergillaceae</taxon>
        <taxon>Penicillium</taxon>
    </lineage>
</organism>
<dbReference type="GeneID" id="81361043"/>
<feature type="transmembrane region" description="Helical" evidence="7">
    <location>
        <begin position="204"/>
        <end position="225"/>
    </location>
</feature>
<dbReference type="Proteomes" id="UP001149074">
    <property type="component" value="Unassembled WGS sequence"/>
</dbReference>
<feature type="transmembrane region" description="Helical" evidence="7">
    <location>
        <begin position="378"/>
        <end position="396"/>
    </location>
</feature>
<dbReference type="InterPro" id="IPR036259">
    <property type="entry name" value="MFS_trans_sf"/>
</dbReference>
<feature type="transmembrane region" description="Helical" evidence="7">
    <location>
        <begin position="31"/>
        <end position="58"/>
    </location>
</feature>
<evidence type="ECO:0000313" key="9">
    <source>
        <dbReference type="EMBL" id="KAJ5090889.1"/>
    </source>
</evidence>
<dbReference type="PROSITE" id="PS50850">
    <property type="entry name" value="MFS"/>
    <property type="match status" value="1"/>
</dbReference>
<dbReference type="InterPro" id="IPR020846">
    <property type="entry name" value="MFS_dom"/>
</dbReference>
<evidence type="ECO:0000256" key="4">
    <source>
        <dbReference type="ARBA" id="ARBA00022692"/>
    </source>
</evidence>
<dbReference type="GO" id="GO:0016020">
    <property type="term" value="C:membrane"/>
    <property type="evidence" value="ECO:0007669"/>
    <property type="project" value="UniProtKB-SubCell"/>
</dbReference>
<dbReference type="InterPro" id="IPR050360">
    <property type="entry name" value="MFS_Sugar_Transporters"/>
</dbReference>
<dbReference type="OrthoDB" id="8120565at2759"/>
<name>A0A9W9EZI2_9EURO</name>
<keyword evidence="4 7" id="KW-0812">Transmembrane</keyword>
<keyword evidence="3" id="KW-0813">Transport</keyword>
<feature type="transmembrane region" description="Helical" evidence="7">
    <location>
        <begin position="270"/>
        <end position="289"/>
    </location>
</feature>
<protein>
    <submittedName>
        <fullName evidence="9">Major facilitator-type transporter ecdD</fullName>
    </submittedName>
</protein>
<dbReference type="InterPro" id="IPR003663">
    <property type="entry name" value="Sugar/inositol_transpt"/>
</dbReference>
<evidence type="ECO:0000256" key="1">
    <source>
        <dbReference type="ARBA" id="ARBA00004141"/>
    </source>
</evidence>
<evidence type="ECO:0000256" key="7">
    <source>
        <dbReference type="SAM" id="Phobius"/>
    </source>
</evidence>
<proteinExistence type="inferred from homology"/>
<feature type="transmembrane region" description="Helical" evidence="7">
    <location>
        <begin position="348"/>
        <end position="366"/>
    </location>
</feature>
<dbReference type="PRINTS" id="PR00171">
    <property type="entry name" value="SUGRTRNSPORT"/>
</dbReference>
<dbReference type="PANTHER" id="PTHR48022">
    <property type="entry name" value="PLASTIDIC GLUCOSE TRANSPORTER 4"/>
    <property type="match status" value="1"/>
</dbReference>
<evidence type="ECO:0000256" key="5">
    <source>
        <dbReference type="ARBA" id="ARBA00022989"/>
    </source>
</evidence>
<dbReference type="GO" id="GO:0005351">
    <property type="term" value="F:carbohydrate:proton symporter activity"/>
    <property type="evidence" value="ECO:0007669"/>
    <property type="project" value="TreeGrafter"/>
</dbReference>
<feature type="domain" description="Major facilitator superfamily (MFS) profile" evidence="8">
    <location>
        <begin position="1"/>
        <end position="400"/>
    </location>
</feature>
<reference evidence="9" key="2">
    <citation type="journal article" date="2023" name="IMA Fungus">
        <title>Comparative genomic study of the Penicillium genus elucidates a diverse pangenome and 15 lateral gene transfer events.</title>
        <authorList>
            <person name="Petersen C."/>
            <person name="Sorensen T."/>
            <person name="Nielsen M.R."/>
            <person name="Sondergaard T.E."/>
            <person name="Sorensen J.L."/>
            <person name="Fitzpatrick D.A."/>
            <person name="Frisvad J.C."/>
            <person name="Nielsen K.L."/>
        </authorList>
    </citation>
    <scope>NUCLEOTIDE SEQUENCE</scope>
    <source>
        <strain evidence="9">IBT 30761</strain>
    </source>
</reference>
<dbReference type="SUPFAM" id="SSF103473">
    <property type="entry name" value="MFS general substrate transporter"/>
    <property type="match status" value="1"/>
</dbReference>
<comment type="subcellular location">
    <subcellularLocation>
        <location evidence="1">Membrane</location>
        <topology evidence="1">Multi-pass membrane protein</topology>
    </subcellularLocation>
</comment>
<evidence type="ECO:0000256" key="6">
    <source>
        <dbReference type="ARBA" id="ARBA00023136"/>
    </source>
</evidence>
<evidence type="ECO:0000259" key="8">
    <source>
        <dbReference type="PROSITE" id="PS50850"/>
    </source>
</evidence>
<keyword evidence="6 7" id="KW-0472">Membrane</keyword>
<dbReference type="EMBL" id="JAPQKI010000009">
    <property type="protein sequence ID" value="KAJ5090889.1"/>
    <property type="molecule type" value="Genomic_DNA"/>
</dbReference>
<accession>A0A9W9EZI2</accession>
<comment type="similarity">
    <text evidence="2">Belongs to the major facilitator superfamily. Sugar transporter (TC 2.A.1.1) family.</text>
</comment>
<keyword evidence="5 7" id="KW-1133">Transmembrane helix</keyword>
<gene>
    <name evidence="9" type="ORF">N7532_009573</name>
</gene>